<keyword evidence="8" id="KW-0812">Transmembrane</keyword>
<sequence length="500" mass="57124">MSKADQKDINEKKKGNKKKGFFRENIESILIAVALAFVLRIFVVEAFKIPTGSMAPTLLGQHKSVKCPNCAWKFKTNYSLNHVKCSNCFYKIRISDYRRRGGNRILVNKFIYDFGEPERWDVAVFKYPFNEVTCMSCGFSSSQSMMCEKCSNTIKKENYFKAKVNSIKGSFGVGQYHKVVCESCDEVGAILCSSCGATNVHVVRKNYIKRLIGLPDEKLQVVNGDIYINDKIERKPEKVQDALWVQVFNSNYPAKQDIVQNWDIKDEFWDVSTKQLHLELPEGVEQKSYITFKRLITDYNVYNNEEPDAVNGDIMIIFDVSASEDNGGISVILQENEKEIEAFVSTGTGKKKSYMKVNGSIVKNDAEVFIEPGKEYNIRFANVDNKVTLKINDAVVFSHIYDTDLSSLKDYTKFSELKFGGENTDAVFKNISIFRDVYYTDAGEWGTHKAIKIGNSEYFFLGDNSRNSNDSRFWKIVPESNMVGKAFMVFWPPSTIKYVR</sequence>
<dbReference type="EC" id="3.4.21.89" evidence="3"/>
<dbReference type="PANTHER" id="PTHR43390:SF1">
    <property type="entry name" value="CHLOROPLAST PROCESSING PEPTIDASE"/>
    <property type="match status" value="1"/>
</dbReference>
<keyword evidence="8" id="KW-0472">Membrane</keyword>
<dbReference type="InterPro" id="IPR019758">
    <property type="entry name" value="Pept_S26A_signal_pept_1_CS"/>
</dbReference>
<dbReference type="PRINTS" id="PR00727">
    <property type="entry name" value="LEADERPTASE"/>
</dbReference>
<evidence type="ECO:0000256" key="3">
    <source>
        <dbReference type="ARBA" id="ARBA00013208"/>
    </source>
</evidence>
<dbReference type="InterPro" id="IPR000223">
    <property type="entry name" value="Pept_S26A_signal_pept_1"/>
</dbReference>
<dbReference type="InterPro" id="IPR036286">
    <property type="entry name" value="LexA/Signal_pep-like_sf"/>
</dbReference>
<comment type="caution">
    <text evidence="10">The sequence shown here is derived from an EMBL/GenBank/DDBJ whole genome shotgun (WGS) entry which is preliminary data.</text>
</comment>
<evidence type="ECO:0000256" key="7">
    <source>
        <dbReference type="PIRSR" id="PIRSR600223-1"/>
    </source>
</evidence>
<reference evidence="10" key="1">
    <citation type="journal article" date="2021" name="ISME J.">
        <title>Fine-scale metabolic discontinuity in a stratified prokaryote microbiome of a Red Sea deep halocline.</title>
        <authorList>
            <person name="Michoud G."/>
            <person name="Ngugi D.K."/>
            <person name="Barozzi A."/>
            <person name="Merlino G."/>
            <person name="Calleja M.L."/>
            <person name="Delgado-Huertas A."/>
            <person name="Moran X.A.G."/>
            <person name="Daffonchio D."/>
        </authorList>
    </citation>
    <scope>NUCLEOTIDE SEQUENCE</scope>
    <source>
        <strain evidence="10">SuakinDeep_MAG55_1</strain>
    </source>
</reference>
<name>A0A941ZZE2_9BACT</name>
<dbReference type="GO" id="GO:0016020">
    <property type="term" value="C:membrane"/>
    <property type="evidence" value="ECO:0007669"/>
    <property type="project" value="InterPro"/>
</dbReference>
<evidence type="ECO:0000313" key="11">
    <source>
        <dbReference type="Proteomes" id="UP000722750"/>
    </source>
</evidence>
<gene>
    <name evidence="10" type="ORF">MAG551_00624</name>
</gene>
<evidence type="ECO:0000256" key="1">
    <source>
        <dbReference type="ARBA" id="ARBA00000677"/>
    </source>
</evidence>
<keyword evidence="8" id="KW-1133">Transmembrane helix</keyword>
<dbReference type="InterPro" id="IPR019533">
    <property type="entry name" value="Peptidase_S26"/>
</dbReference>
<dbReference type="AlphaFoldDB" id="A0A941ZZE2"/>
<evidence type="ECO:0000256" key="2">
    <source>
        <dbReference type="ARBA" id="ARBA00009370"/>
    </source>
</evidence>
<feature type="domain" description="Peptidase S26" evidence="9">
    <location>
        <begin position="102"/>
        <end position="233"/>
    </location>
</feature>
<comment type="catalytic activity">
    <reaction evidence="1">
        <text>Cleavage of hydrophobic, N-terminal signal or leader sequences from secreted and periplasmic proteins.</text>
        <dbReference type="EC" id="3.4.21.89"/>
    </reaction>
</comment>
<dbReference type="SUPFAM" id="SSF51306">
    <property type="entry name" value="LexA/Signal peptidase"/>
    <property type="match status" value="2"/>
</dbReference>
<feature type="active site" evidence="7">
    <location>
        <position position="209"/>
    </location>
</feature>
<dbReference type="Gene3D" id="2.10.109.10">
    <property type="entry name" value="Umud Fragment, subunit A"/>
    <property type="match status" value="2"/>
</dbReference>
<evidence type="ECO:0000256" key="4">
    <source>
        <dbReference type="ARBA" id="ARBA00019232"/>
    </source>
</evidence>
<dbReference type="GO" id="GO:0006465">
    <property type="term" value="P:signal peptide processing"/>
    <property type="evidence" value="ECO:0007669"/>
    <property type="project" value="InterPro"/>
</dbReference>
<evidence type="ECO:0000259" key="9">
    <source>
        <dbReference type="Pfam" id="PF10502"/>
    </source>
</evidence>
<evidence type="ECO:0000256" key="6">
    <source>
        <dbReference type="ARBA" id="ARBA00029906"/>
    </source>
</evidence>
<keyword evidence="5" id="KW-0378">Hydrolase</keyword>
<comment type="similarity">
    <text evidence="2">Belongs to the peptidase S26 family.</text>
</comment>
<evidence type="ECO:0000256" key="8">
    <source>
        <dbReference type="SAM" id="Phobius"/>
    </source>
</evidence>
<dbReference type="EMBL" id="JAANXD010000027">
    <property type="protein sequence ID" value="MBS1257580.1"/>
    <property type="molecule type" value="Genomic_DNA"/>
</dbReference>
<feature type="active site" evidence="7">
    <location>
        <position position="53"/>
    </location>
</feature>
<protein>
    <recommendedName>
        <fullName evidence="4">Signal peptidase I</fullName>
        <ecNumber evidence="3">3.4.21.89</ecNumber>
    </recommendedName>
    <alternativeName>
        <fullName evidence="6">Leader peptidase I</fullName>
    </alternativeName>
</protein>
<evidence type="ECO:0000256" key="5">
    <source>
        <dbReference type="ARBA" id="ARBA00022801"/>
    </source>
</evidence>
<dbReference type="PANTHER" id="PTHR43390">
    <property type="entry name" value="SIGNAL PEPTIDASE I"/>
    <property type="match status" value="1"/>
</dbReference>
<dbReference type="Pfam" id="PF10502">
    <property type="entry name" value="Peptidase_S26"/>
    <property type="match status" value="3"/>
</dbReference>
<evidence type="ECO:0000313" key="10">
    <source>
        <dbReference type="EMBL" id="MBS1257580.1"/>
    </source>
</evidence>
<proteinExistence type="inferred from homology"/>
<feature type="domain" description="Peptidase S26" evidence="9">
    <location>
        <begin position="24"/>
        <end position="59"/>
    </location>
</feature>
<dbReference type="PROSITE" id="PS00761">
    <property type="entry name" value="SPASE_I_3"/>
    <property type="match status" value="1"/>
</dbReference>
<organism evidence="10 11">
    <name type="scientific">Candidatus Scalindua arabica</name>
    <dbReference type="NCBI Taxonomy" id="1127984"/>
    <lineage>
        <taxon>Bacteria</taxon>
        <taxon>Pseudomonadati</taxon>
        <taxon>Planctomycetota</taxon>
        <taxon>Candidatus Brocadiia</taxon>
        <taxon>Candidatus Brocadiales</taxon>
        <taxon>Candidatus Scalinduaceae</taxon>
        <taxon>Candidatus Scalindua</taxon>
    </lineage>
</organism>
<accession>A0A941ZZE2</accession>
<dbReference type="CDD" id="cd06530">
    <property type="entry name" value="S26_SPase_I"/>
    <property type="match status" value="2"/>
</dbReference>
<feature type="domain" description="Peptidase S26" evidence="9">
    <location>
        <begin position="450"/>
        <end position="491"/>
    </location>
</feature>
<dbReference type="Proteomes" id="UP000722750">
    <property type="component" value="Unassembled WGS sequence"/>
</dbReference>
<dbReference type="GO" id="GO:0004252">
    <property type="term" value="F:serine-type endopeptidase activity"/>
    <property type="evidence" value="ECO:0007669"/>
    <property type="project" value="InterPro"/>
</dbReference>
<feature type="transmembrane region" description="Helical" evidence="8">
    <location>
        <begin position="21"/>
        <end position="43"/>
    </location>
</feature>
<dbReference type="GO" id="GO:0009003">
    <property type="term" value="F:signal peptidase activity"/>
    <property type="evidence" value="ECO:0007669"/>
    <property type="project" value="UniProtKB-EC"/>
</dbReference>